<dbReference type="GO" id="GO:0005524">
    <property type="term" value="F:ATP binding"/>
    <property type="evidence" value="ECO:0007669"/>
    <property type="project" value="UniProtKB-KW"/>
</dbReference>
<dbReference type="Pfam" id="PF04408">
    <property type="entry name" value="WHD_HA2"/>
    <property type="match status" value="1"/>
</dbReference>
<dbReference type="Pfam" id="PF07717">
    <property type="entry name" value="OB_NTP_bind"/>
    <property type="match status" value="1"/>
</dbReference>
<organism evidence="14 15">
    <name type="scientific">Ceratodon purpureus</name>
    <name type="common">Fire moss</name>
    <name type="synonym">Dicranum purpureum</name>
    <dbReference type="NCBI Taxonomy" id="3225"/>
    <lineage>
        <taxon>Eukaryota</taxon>
        <taxon>Viridiplantae</taxon>
        <taxon>Streptophyta</taxon>
        <taxon>Embryophyta</taxon>
        <taxon>Bryophyta</taxon>
        <taxon>Bryophytina</taxon>
        <taxon>Bryopsida</taxon>
        <taxon>Dicranidae</taxon>
        <taxon>Pseudoditrichales</taxon>
        <taxon>Ditrichaceae</taxon>
        <taxon>Ceratodon</taxon>
    </lineage>
</organism>
<dbReference type="PANTHER" id="PTHR18934">
    <property type="entry name" value="ATP-DEPENDENT RNA HELICASE"/>
    <property type="match status" value="1"/>
</dbReference>
<keyword evidence="5" id="KW-0547">Nucleotide-binding</keyword>
<evidence type="ECO:0000256" key="5">
    <source>
        <dbReference type="ARBA" id="ARBA00022741"/>
    </source>
</evidence>
<dbReference type="GO" id="GO:0003725">
    <property type="term" value="F:double-stranded RNA binding"/>
    <property type="evidence" value="ECO:0007669"/>
    <property type="project" value="TreeGrafter"/>
</dbReference>
<dbReference type="PROSITE" id="PS51194">
    <property type="entry name" value="HELICASE_CTER"/>
    <property type="match status" value="1"/>
</dbReference>
<dbReference type="Pfam" id="PF00270">
    <property type="entry name" value="DEAD"/>
    <property type="match status" value="1"/>
</dbReference>
<evidence type="ECO:0000256" key="7">
    <source>
        <dbReference type="ARBA" id="ARBA00022806"/>
    </source>
</evidence>
<evidence type="ECO:0000256" key="6">
    <source>
        <dbReference type="ARBA" id="ARBA00022801"/>
    </source>
</evidence>
<dbReference type="InterPro" id="IPR011709">
    <property type="entry name" value="DEAD-box_helicase_OB_fold"/>
</dbReference>
<dbReference type="SMART" id="SM00487">
    <property type="entry name" value="DEXDc"/>
    <property type="match status" value="1"/>
</dbReference>
<evidence type="ECO:0000256" key="1">
    <source>
        <dbReference type="ARBA" id="ARBA00008792"/>
    </source>
</evidence>
<dbReference type="FunFam" id="3.40.50.300:FF:000578">
    <property type="entry name" value="probable ATP-dependent RNA helicase DHX35"/>
    <property type="match status" value="1"/>
</dbReference>
<reference evidence="14" key="1">
    <citation type="submission" date="2020-06" db="EMBL/GenBank/DDBJ databases">
        <title>WGS assembly of Ceratodon purpureus strain R40.</title>
        <authorList>
            <person name="Carey S.B."/>
            <person name="Jenkins J."/>
            <person name="Shu S."/>
            <person name="Lovell J.T."/>
            <person name="Sreedasyam A."/>
            <person name="Maumus F."/>
            <person name="Tiley G.P."/>
            <person name="Fernandez-Pozo N."/>
            <person name="Barry K."/>
            <person name="Chen C."/>
            <person name="Wang M."/>
            <person name="Lipzen A."/>
            <person name="Daum C."/>
            <person name="Saski C.A."/>
            <person name="Payton A.C."/>
            <person name="Mcbreen J.C."/>
            <person name="Conrad R.E."/>
            <person name="Kollar L.M."/>
            <person name="Olsson S."/>
            <person name="Huttunen S."/>
            <person name="Landis J.B."/>
            <person name="Wickett N.J."/>
            <person name="Johnson M.G."/>
            <person name="Rensing S.A."/>
            <person name="Grimwood J."/>
            <person name="Schmutz J."/>
            <person name="Mcdaniel S.F."/>
        </authorList>
    </citation>
    <scope>NUCLEOTIDE SEQUENCE</scope>
    <source>
        <strain evidence="14">R40</strain>
    </source>
</reference>
<feature type="compositionally biased region" description="Gly residues" evidence="11">
    <location>
        <begin position="11"/>
        <end position="41"/>
    </location>
</feature>
<dbReference type="PROSITE" id="PS51192">
    <property type="entry name" value="HELICASE_ATP_BIND_1"/>
    <property type="match status" value="1"/>
</dbReference>
<feature type="domain" description="Helicase ATP-binding" evidence="12">
    <location>
        <begin position="79"/>
        <end position="282"/>
    </location>
</feature>
<dbReference type="InterPro" id="IPR027417">
    <property type="entry name" value="P-loop_NTPase"/>
</dbReference>
<dbReference type="GO" id="GO:0016787">
    <property type="term" value="F:hydrolase activity"/>
    <property type="evidence" value="ECO:0007669"/>
    <property type="project" value="UniProtKB-KW"/>
</dbReference>
<keyword evidence="8" id="KW-0067">ATP-binding</keyword>
<dbReference type="Proteomes" id="UP000822688">
    <property type="component" value="Chromosome 10"/>
</dbReference>
<dbReference type="GO" id="GO:0005681">
    <property type="term" value="C:spliceosomal complex"/>
    <property type="evidence" value="ECO:0007669"/>
    <property type="project" value="UniProtKB-KW"/>
</dbReference>
<dbReference type="SUPFAM" id="SSF52540">
    <property type="entry name" value="P-loop containing nucleoside triphosphate hydrolases"/>
    <property type="match status" value="1"/>
</dbReference>
<feature type="domain" description="Helicase C-terminal" evidence="13">
    <location>
        <begin position="305"/>
        <end position="479"/>
    </location>
</feature>
<evidence type="ECO:0000256" key="11">
    <source>
        <dbReference type="SAM" id="MobiDB-lite"/>
    </source>
</evidence>
<dbReference type="EC" id="3.6.4.13" evidence="2"/>
<dbReference type="PROSITE" id="PS00690">
    <property type="entry name" value="DEAH_ATP_HELICASE"/>
    <property type="match status" value="1"/>
</dbReference>
<comment type="catalytic activity">
    <reaction evidence="10">
        <text>ATP + H2O = ADP + phosphate + H(+)</text>
        <dbReference type="Rhea" id="RHEA:13065"/>
        <dbReference type="ChEBI" id="CHEBI:15377"/>
        <dbReference type="ChEBI" id="CHEBI:15378"/>
        <dbReference type="ChEBI" id="CHEBI:30616"/>
        <dbReference type="ChEBI" id="CHEBI:43474"/>
        <dbReference type="ChEBI" id="CHEBI:456216"/>
        <dbReference type="EC" id="3.6.4.13"/>
    </reaction>
</comment>
<dbReference type="Pfam" id="PF00271">
    <property type="entry name" value="Helicase_C"/>
    <property type="match status" value="1"/>
</dbReference>
<name>A0A8T0GLG3_CERPU</name>
<dbReference type="GO" id="GO:0005730">
    <property type="term" value="C:nucleolus"/>
    <property type="evidence" value="ECO:0007669"/>
    <property type="project" value="TreeGrafter"/>
</dbReference>
<sequence length="765" mass="83326">MPSMAPLSGGSKDGTGPGGGAGLPFGGRFGPPDGGSSGGDAAGKRKAASALPEARGNKRQAILDQRRALPISSVEGELVNLVKKNDTLVVIGETGSGKTTQLPQFLHAAGFCKGGMMVGITQPRRVAAITVATRVAEEMGVEVGKEVGYSIRFEDCTSASTQLKYMTDGMLLREALLDPLLSRYSLIVIDEAHERTIHTDVLFGLLKGVQKRRQAASTASTSSKQKAPKTGDSLKDLQSLLATSNTPAVKKISPLKLVVMSATLDTKGFCEYFNGAEAVYVQGRQFPVEIFYTFTPEADYLDAALLTTFQIHLEETPGDILLFLTGQEEIESMERLLKERASHLSQNVQKLLVVPIYAALPSEQQMRVFQAAPEGTRKVILATNIAETSLTIPGIRYVIDPGLVKARAFNPRTGVESLEVVPVSKAQAQQRSGRAGREKPGKCFRLYTEDLFTKLVATTVPEIQRCNLANVMLQLKAFGIDDVLGFDFMDKPSRISIVKSLEHLYSLGALTDEGKLSDPIGVRMSRFPLEPMYAKAMLISCDMGCSEEMLATVSMMSVDSVFYAPRDKLQEANNARKRFISVDGDHITFINVLRHYIQEAEEAGAEAGEGEGTSSNSSANENKKAFKRIRSWCSANFINARSLRRAVDIQKQIRGYVEGMGLKITSCGEDMLSFRRCLAASFFLNAARRQLDGTYRALSSGQSVAIHPSSVLFGKKPDCVVFNELVRTNRSYIRNITQVDSLWLPELAPHYYAAQGVGTPSQQQS</sequence>
<evidence type="ECO:0000256" key="3">
    <source>
        <dbReference type="ARBA" id="ARBA00022664"/>
    </source>
</evidence>
<keyword evidence="6" id="KW-0378">Hydrolase</keyword>
<keyword evidence="4" id="KW-0747">Spliceosome</keyword>
<evidence type="ECO:0000256" key="9">
    <source>
        <dbReference type="ARBA" id="ARBA00023187"/>
    </source>
</evidence>
<dbReference type="CDD" id="cd17978">
    <property type="entry name" value="DEXHc_DHX33"/>
    <property type="match status" value="1"/>
</dbReference>
<gene>
    <name evidence="14" type="ORF">KC19_10G039200</name>
</gene>
<dbReference type="GO" id="GO:0045943">
    <property type="term" value="P:positive regulation of transcription by RNA polymerase I"/>
    <property type="evidence" value="ECO:0007669"/>
    <property type="project" value="TreeGrafter"/>
</dbReference>
<evidence type="ECO:0000259" key="13">
    <source>
        <dbReference type="PROSITE" id="PS51194"/>
    </source>
</evidence>
<feature type="region of interest" description="Disordered" evidence="11">
    <location>
        <begin position="1"/>
        <end position="61"/>
    </location>
</feature>
<evidence type="ECO:0000256" key="4">
    <source>
        <dbReference type="ARBA" id="ARBA00022728"/>
    </source>
</evidence>
<dbReference type="InterPro" id="IPR002464">
    <property type="entry name" value="DNA/RNA_helicase_DEAH_CS"/>
</dbReference>
<keyword evidence="7" id="KW-0347">Helicase</keyword>
<evidence type="ECO:0000256" key="2">
    <source>
        <dbReference type="ARBA" id="ARBA00012552"/>
    </source>
</evidence>
<dbReference type="GO" id="GO:0008380">
    <property type="term" value="P:RNA splicing"/>
    <property type="evidence" value="ECO:0007669"/>
    <property type="project" value="UniProtKB-KW"/>
</dbReference>
<dbReference type="Gene3D" id="1.20.120.1080">
    <property type="match status" value="1"/>
</dbReference>
<evidence type="ECO:0000256" key="10">
    <source>
        <dbReference type="ARBA" id="ARBA00047984"/>
    </source>
</evidence>
<dbReference type="GO" id="GO:0006397">
    <property type="term" value="P:mRNA processing"/>
    <property type="evidence" value="ECO:0007669"/>
    <property type="project" value="UniProtKB-KW"/>
</dbReference>
<dbReference type="InterPro" id="IPR007502">
    <property type="entry name" value="Helicase-assoc_dom"/>
</dbReference>
<comment type="similarity">
    <text evidence="1">Belongs to the DEAD box helicase family. DEAH subfamily.</text>
</comment>
<dbReference type="InterPro" id="IPR001650">
    <property type="entry name" value="Helicase_C-like"/>
</dbReference>
<dbReference type="InterPro" id="IPR014001">
    <property type="entry name" value="Helicase_ATP-bd"/>
</dbReference>
<dbReference type="InterPro" id="IPR048333">
    <property type="entry name" value="HA2_WH"/>
</dbReference>
<dbReference type="CDD" id="cd18791">
    <property type="entry name" value="SF2_C_RHA"/>
    <property type="match status" value="1"/>
</dbReference>
<evidence type="ECO:0000256" key="8">
    <source>
        <dbReference type="ARBA" id="ARBA00022840"/>
    </source>
</evidence>
<dbReference type="SMART" id="SM00847">
    <property type="entry name" value="HA2"/>
    <property type="match status" value="1"/>
</dbReference>
<keyword evidence="3" id="KW-0507">mRNA processing</keyword>
<keyword evidence="9" id="KW-0508">mRNA splicing</keyword>
<dbReference type="GO" id="GO:0003724">
    <property type="term" value="F:RNA helicase activity"/>
    <property type="evidence" value="ECO:0007669"/>
    <property type="project" value="UniProtKB-EC"/>
</dbReference>
<comment type="caution">
    <text evidence="14">The sequence shown here is derived from an EMBL/GenBank/DDBJ whole genome shotgun (WGS) entry which is preliminary data.</text>
</comment>
<dbReference type="AlphaFoldDB" id="A0A8T0GLG3"/>
<accession>A0A8T0GLG3</accession>
<dbReference type="Pfam" id="PF21010">
    <property type="entry name" value="HA2_C"/>
    <property type="match status" value="1"/>
</dbReference>
<evidence type="ECO:0000259" key="12">
    <source>
        <dbReference type="PROSITE" id="PS51192"/>
    </source>
</evidence>
<protein>
    <recommendedName>
        <fullName evidence="2">RNA helicase</fullName>
        <ecNumber evidence="2">3.6.4.13</ecNumber>
    </recommendedName>
</protein>
<keyword evidence="15" id="KW-1185">Reference proteome</keyword>
<dbReference type="InterPro" id="IPR011545">
    <property type="entry name" value="DEAD/DEAH_box_helicase_dom"/>
</dbReference>
<dbReference type="PANTHER" id="PTHR18934:SF118">
    <property type="entry name" value="ATP-DEPENDENT RNA HELICASE DHX33"/>
    <property type="match status" value="1"/>
</dbReference>
<dbReference type="SMART" id="SM00490">
    <property type="entry name" value="HELICc"/>
    <property type="match status" value="1"/>
</dbReference>
<dbReference type="FunFam" id="3.40.50.300:FF:000007">
    <property type="entry name" value="Pre-mRNA-splicing factor ATP-dependent RNA helicase"/>
    <property type="match status" value="1"/>
</dbReference>
<evidence type="ECO:0000313" key="15">
    <source>
        <dbReference type="Proteomes" id="UP000822688"/>
    </source>
</evidence>
<evidence type="ECO:0000313" key="14">
    <source>
        <dbReference type="EMBL" id="KAG0558578.1"/>
    </source>
</evidence>
<proteinExistence type="inferred from homology"/>
<dbReference type="EMBL" id="CM026431">
    <property type="protein sequence ID" value="KAG0558578.1"/>
    <property type="molecule type" value="Genomic_DNA"/>
</dbReference>
<dbReference type="Gene3D" id="3.40.50.300">
    <property type="entry name" value="P-loop containing nucleotide triphosphate hydrolases"/>
    <property type="match status" value="2"/>
</dbReference>